<reference evidence="1 2" key="1">
    <citation type="submission" date="2012-12" db="EMBL/GenBank/DDBJ databases">
        <title>Genome assembly of Fulvivirga imtechensis AK7.</title>
        <authorList>
            <person name="Nupur N."/>
            <person name="Khatri I."/>
            <person name="Kumar R."/>
            <person name="Subramanian S."/>
            <person name="Pinnaka A."/>
        </authorList>
    </citation>
    <scope>NUCLEOTIDE SEQUENCE [LARGE SCALE GENOMIC DNA]</scope>
    <source>
        <strain evidence="1 2">AK7</strain>
    </source>
</reference>
<evidence type="ECO:0000313" key="1">
    <source>
        <dbReference type="EMBL" id="ELR73796.1"/>
    </source>
</evidence>
<gene>
    <name evidence="1" type="ORF">C900_01406</name>
</gene>
<dbReference type="OrthoDB" id="9855691at2"/>
<dbReference type="AlphaFoldDB" id="L8JXM6"/>
<proteinExistence type="predicted"/>
<dbReference type="PROSITE" id="PS51257">
    <property type="entry name" value="PROKAR_LIPOPROTEIN"/>
    <property type="match status" value="1"/>
</dbReference>
<organism evidence="1 2">
    <name type="scientific">Fulvivirga imtechensis AK7</name>
    <dbReference type="NCBI Taxonomy" id="1237149"/>
    <lineage>
        <taxon>Bacteria</taxon>
        <taxon>Pseudomonadati</taxon>
        <taxon>Bacteroidota</taxon>
        <taxon>Cytophagia</taxon>
        <taxon>Cytophagales</taxon>
        <taxon>Fulvivirgaceae</taxon>
        <taxon>Fulvivirga</taxon>
    </lineage>
</organism>
<name>L8JXM6_9BACT</name>
<accession>L8JXM6</accession>
<evidence type="ECO:0000313" key="2">
    <source>
        <dbReference type="Proteomes" id="UP000011135"/>
    </source>
</evidence>
<dbReference type="RefSeq" id="WP_009577606.1">
    <property type="nucleotide sequence ID" value="NZ_AMZN01000002.1"/>
</dbReference>
<dbReference type="EMBL" id="AMZN01000002">
    <property type="protein sequence ID" value="ELR73796.1"/>
    <property type="molecule type" value="Genomic_DNA"/>
</dbReference>
<dbReference type="Proteomes" id="UP000011135">
    <property type="component" value="Unassembled WGS sequence"/>
</dbReference>
<comment type="caution">
    <text evidence="1">The sequence shown here is derived from an EMBL/GenBank/DDBJ whole genome shotgun (WGS) entry which is preliminary data.</text>
</comment>
<dbReference type="STRING" id="1237149.C900_01406"/>
<sequence>MKKIFVIVLLALMSCSSDDDDGDLARYDCLKGETIGKIRSSGGGLAVSLEDPIPLSVTWQGHANVVELLNIPVDFRKEGDEFYFSAREASEAERGPITADGDETIELILYGQKFDDSSCPD</sequence>
<protein>
    <submittedName>
        <fullName evidence="1">Uncharacterized protein</fullName>
    </submittedName>
</protein>
<keyword evidence="2" id="KW-1185">Reference proteome</keyword>